<dbReference type="CDD" id="cd02869">
    <property type="entry name" value="PseudoU_synth_RluA_like"/>
    <property type="match status" value="1"/>
</dbReference>
<accession>A0A383CAC4</accession>
<sequence length="145" mass="16385">VEKVYWALVQGYVKKVSGLIDYPLSDSGDTKEAYTRYEVLDHAAKEISWIGLSPISGRKHQLRIHCALIGHPIIGDKKYGNRKNGKKLNNFSDKLYLHACKVLIPHPEGGNLNLSAPLPDHMQKAWKLFGLNLKSFKLGNCFREN</sequence>
<dbReference type="EMBL" id="UINC01207150">
    <property type="protein sequence ID" value="SVE29124.1"/>
    <property type="molecule type" value="Genomic_DNA"/>
</dbReference>
<name>A0A383CAC4_9ZZZZ</name>
<dbReference type="InterPro" id="IPR050188">
    <property type="entry name" value="RluA_PseudoU_synthase"/>
</dbReference>
<dbReference type="Gene3D" id="3.30.2350.10">
    <property type="entry name" value="Pseudouridine synthase"/>
    <property type="match status" value="1"/>
</dbReference>
<dbReference type="SUPFAM" id="SSF55120">
    <property type="entry name" value="Pseudouridine synthase"/>
    <property type="match status" value="1"/>
</dbReference>
<dbReference type="InterPro" id="IPR020103">
    <property type="entry name" value="PsdUridine_synth_cat_dom_sf"/>
</dbReference>
<evidence type="ECO:0000259" key="1">
    <source>
        <dbReference type="Pfam" id="PF00849"/>
    </source>
</evidence>
<dbReference type="AlphaFoldDB" id="A0A383CAC4"/>
<dbReference type="GO" id="GO:0001522">
    <property type="term" value="P:pseudouridine synthesis"/>
    <property type="evidence" value="ECO:0007669"/>
    <property type="project" value="InterPro"/>
</dbReference>
<protein>
    <recommendedName>
        <fullName evidence="1">Pseudouridine synthase RsuA/RluA-like domain-containing protein</fullName>
    </recommendedName>
</protein>
<feature type="non-terminal residue" evidence="2">
    <location>
        <position position="1"/>
    </location>
</feature>
<reference evidence="2" key="1">
    <citation type="submission" date="2018-05" db="EMBL/GenBank/DDBJ databases">
        <authorList>
            <person name="Lanie J.A."/>
            <person name="Ng W.-L."/>
            <person name="Kazmierczak K.M."/>
            <person name="Andrzejewski T.M."/>
            <person name="Davidsen T.M."/>
            <person name="Wayne K.J."/>
            <person name="Tettelin H."/>
            <person name="Glass J.I."/>
            <person name="Rusch D."/>
            <person name="Podicherti R."/>
            <person name="Tsui H.-C.T."/>
            <person name="Winkler M.E."/>
        </authorList>
    </citation>
    <scope>NUCLEOTIDE SEQUENCE</scope>
</reference>
<dbReference type="PANTHER" id="PTHR21600">
    <property type="entry name" value="MITOCHONDRIAL RNA PSEUDOURIDINE SYNTHASE"/>
    <property type="match status" value="1"/>
</dbReference>
<dbReference type="GO" id="GO:0003723">
    <property type="term" value="F:RNA binding"/>
    <property type="evidence" value="ECO:0007669"/>
    <property type="project" value="InterPro"/>
</dbReference>
<dbReference type="InterPro" id="IPR006145">
    <property type="entry name" value="PsdUridine_synth_RsuA/RluA"/>
</dbReference>
<feature type="domain" description="Pseudouridine synthase RsuA/RluA-like" evidence="1">
    <location>
        <begin position="1"/>
        <end position="67"/>
    </location>
</feature>
<proteinExistence type="predicted"/>
<dbReference type="Pfam" id="PF00849">
    <property type="entry name" value="PseudoU_synth_2"/>
    <property type="match status" value="1"/>
</dbReference>
<gene>
    <name evidence="2" type="ORF">METZ01_LOCUS481978</name>
</gene>
<evidence type="ECO:0000313" key="2">
    <source>
        <dbReference type="EMBL" id="SVE29124.1"/>
    </source>
</evidence>
<dbReference type="GO" id="GO:0009982">
    <property type="term" value="F:pseudouridine synthase activity"/>
    <property type="evidence" value="ECO:0007669"/>
    <property type="project" value="InterPro"/>
</dbReference>
<organism evidence="2">
    <name type="scientific">marine metagenome</name>
    <dbReference type="NCBI Taxonomy" id="408172"/>
    <lineage>
        <taxon>unclassified sequences</taxon>
        <taxon>metagenomes</taxon>
        <taxon>ecological metagenomes</taxon>
    </lineage>
</organism>